<gene>
    <name evidence="2" type="ORF">H4W30_002492</name>
</gene>
<sequence>MTSVGSSFSTSGSAEGHSISSSFRCRLTLATIAKADQYGCPRNRWIRRRLLIWLTMSQIRQTVTAAALTDQNIDMAASWTAFA</sequence>
<dbReference type="Proteomes" id="UP000656548">
    <property type="component" value="Unassembled WGS sequence"/>
</dbReference>
<evidence type="ECO:0000313" key="2">
    <source>
        <dbReference type="EMBL" id="MBE1575445.1"/>
    </source>
</evidence>
<feature type="region of interest" description="Disordered" evidence="1">
    <location>
        <begin position="1"/>
        <end position="20"/>
    </location>
</feature>
<organism evidence="2 3">
    <name type="scientific">Amycolatopsis roodepoortensis</name>
    <dbReference type="NCBI Taxonomy" id="700274"/>
    <lineage>
        <taxon>Bacteria</taxon>
        <taxon>Bacillati</taxon>
        <taxon>Actinomycetota</taxon>
        <taxon>Actinomycetes</taxon>
        <taxon>Pseudonocardiales</taxon>
        <taxon>Pseudonocardiaceae</taxon>
        <taxon>Amycolatopsis</taxon>
    </lineage>
</organism>
<accession>A0ABR9L4J3</accession>
<evidence type="ECO:0000313" key="3">
    <source>
        <dbReference type="Proteomes" id="UP000656548"/>
    </source>
</evidence>
<name>A0ABR9L4J3_9PSEU</name>
<dbReference type="RefSeq" id="WP_192742958.1">
    <property type="nucleotide sequence ID" value="NZ_CP102415.1"/>
</dbReference>
<proteinExistence type="predicted"/>
<comment type="caution">
    <text evidence="2">The sequence shown here is derived from an EMBL/GenBank/DDBJ whole genome shotgun (WGS) entry which is preliminary data.</text>
</comment>
<reference evidence="2 3" key="1">
    <citation type="submission" date="2020-10" db="EMBL/GenBank/DDBJ databases">
        <title>Sequencing the genomes of 1000 actinobacteria strains.</title>
        <authorList>
            <person name="Klenk H.-P."/>
        </authorList>
    </citation>
    <scope>NUCLEOTIDE SEQUENCE [LARGE SCALE GENOMIC DNA]</scope>
    <source>
        <strain evidence="2 3">DSM 46661</strain>
    </source>
</reference>
<keyword evidence="3" id="KW-1185">Reference proteome</keyword>
<protein>
    <submittedName>
        <fullName evidence="2">Uncharacterized protein</fullName>
    </submittedName>
</protein>
<evidence type="ECO:0000256" key="1">
    <source>
        <dbReference type="SAM" id="MobiDB-lite"/>
    </source>
</evidence>
<dbReference type="EMBL" id="JADBEJ010000004">
    <property type="protein sequence ID" value="MBE1575445.1"/>
    <property type="molecule type" value="Genomic_DNA"/>
</dbReference>